<dbReference type="Pfam" id="PF09409">
    <property type="entry name" value="PUB"/>
    <property type="match status" value="1"/>
</dbReference>
<name>E1Z9C8_CHLVA</name>
<dbReference type="InterPro" id="IPR001012">
    <property type="entry name" value="UBX_dom"/>
</dbReference>
<dbReference type="InterPro" id="IPR036339">
    <property type="entry name" value="PUB-like_dom_sf"/>
</dbReference>
<dbReference type="PANTHER" id="PTHR23153">
    <property type="entry name" value="UBX-RELATED"/>
    <property type="match status" value="1"/>
</dbReference>
<dbReference type="PROSITE" id="PS50033">
    <property type="entry name" value="UBX"/>
    <property type="match status" value="1"/>
</dbReference>
<dbReference type="OMA" id="LEFELIF"/>
<feature type="domain" description="UBX" evidence="2">
    <location>
        <begin position="365"/>
        <end position="440"/>
    </location>
</feature>
<accession>E1Z9C8</accession>
<dbReference type="OrthoDB" id="49605at2759"/>
<evidence type="ECO:0000313" key="4">
    <source>
        <dbReference type="Proteomes" id="UP000008141"/>
    </source>
</evidence>
<dbReference type="SUPFAM" id="SSF143503">
    <property type="entry name" value="PUG domain-like"/>
    <property type="match status" value="1"/>
</dbReference>
<dbReference type="PANTHER" id="PTHR23153:SF38">
    <property type="entry name" value="UBX DOMAIN-CONTAINING PROTEIN 6"/>
    <property type="match status" value="1"/>
</dbReference>
<dbReference type="Pfam" id="PF00789">
    <property type="entry name" value="UBX"/>
    <property type="match status" value="1"/>
</dbReference>
<dbReference type="RefSeq" id="XP_005849596.1">
    <property type="nucleotide sequence ID" value="XM_005849534.1"/>
</dbReference>
<dbReference type="CDD" id="cd09212">
    <property type="entry name" value="PUB"/>
    <property type="match status" value="1"/>
</dbReference>
<dbReference type="InParanoid" id="E1Z9C8"/>
<dbReference type="Gene3D" id="3.10.20.90">
    <property type="entry name" value="Phosphatidylinositol 3-kinase Catalytic Subunit, Chain A, domain 1"/>
    <property type="match status" value="1"/>
</dbReference>
<dbReference type="SUPFAM" id="SSF54236">
    <property type="entry name" value="Ubiquitin-like"/>
    <property type="match status" value="1"/>
</dbReference>
<feature type="compositionally biased region" description="Low complexity" evidence="1">
    <location>
        <begin position="263"/>
        <end position="283"/>
    </location>
</feature>
<dbReference type="eggNOG" id="KOG2699">
    <property type="taxonomic scope" value="Eukaryota"/>
</dbReference>
<reference evidence="3 4" key="1">
    <citation type="journal article" date="2010" name="Plant Cell">
        <title>The Chlorella variabilis NC64A genome reveals adaptation to photosymbiosis, coevolution with viruses, and cryptic sex.</title>
        <authorList>
            <person name="Blanc G."/>
            <person name="Duncan G."/>
            <person name="Agarkova I."/>
            <person name="Borodovsky M."/>
            <person name="Gurnon J."/>
            <person name="Kuo A."/>
            <person name="Lindquist E."/>
            <person name="Lucas S."/>
            <person name="Pangilinan J."/>
            <person name="Polle J."/>
            <person name="Salamov A."/>
            <person name="Terry A."/>
            <person name="Yamada T."/>
            <person name="Dunigan D.D."/>
            <person name="Grigoriev I.V."/>
            <person name="Claverie J.M."/>
            <person name="Van Etten J.L."/>
        </authorList>
    </citation>
    <scope>NUCLEOTIDE SEQUENCE [LARGE SCALE GENOMIC DNA]</scope>
    <source>
        <strain evidence="3 4">NC64A</strain>
    </source>
</reference>
<dbReference type="STRING" id="554065.E1Z9C8"/>
<dbReference type="AlphaFoldDB" id="E1Z9C8"/>
<gene>
    <name evidence="3" type="ORF">CHLNCDRAFT_143046</name>
</gene>
<feature type="region of interest" description="Disordered" evidence="1">
    <location>
        <begin position="33"/>
        <end position="121"/>
    </location>
</feature>
<dbReference type="GO" id="GO:0005737">
    <property type="term" value="C:cytoplasm"/>
    <property type="evidence" value="ECO:0007669"/>
    <property type="project" value="TreeGrafter"/>
</dbReference>
<dbReference type="Proteomes" id="UP000008141">
    <property type="component" value="Unassembled WGS sequence"/>
</dbReference>
<keyword evidence="4" id="KW-1185">Reference proteome</keyword>
<evidence type="ECO:0000256" key="1">
    <source>
        <dbReference type="SAM" id="MobiDB-lite"/>
    </source>
</evidence>
<feature type="compositionally biased region" description="Basic and acidic residues" evidence="1">
    <location>
        <begin position="286"/>
        <end position="296"/>
    </location>
</feature>
<sequence>MDELDKLKGKLTSLFGKSQAKGAFKGKANVLGSAPAQAGVPPARQAPPARPVLKVPPPAAPAQQPVAASSSAAAAPSVPQPAKPHLQQPAAAVPPAAAALPQQHAAPAVPPHPEQVEEAPEAVSVAVGQLASEPAGAAAAEVLAKLLGNIVAAPADPKFRRVRLTNPRIQSAVVDVGGGLELLLACGFEIVFEEAAPPAGAAAAGSSGGDAGEAAAEASSEGYAVLAEGADLEPLRQALRLLAGLLPSAPAGARPAAAPPASRPVTDAPRPAQQQPAQQQQRPGRPPREWEAARERNTQASCLASWVVLPTSLERDVPDWFFQRTGLELKAAFIGLAWQSCAGVLDGVLMTRAMRERLRGGPGRAAATHATLKVRFPEGISLQGEFGAGEPVAAVFAWVADCLSDPLHTYELVLPSRQPLEAKAQSVREADLVPSVALLFRWTGQSAVEMAHVPALRPELLRAARPAAASY</sequence>
<feature type="compositionally biased region" description="Low complexity" evidence="1">
    <location>
        <begin position="61"/>
        <end position="77"/>
    </location>
</feature>
<dbReference type="InterPro" id="IPR018997">
    <property type="entry name" value="PUB_domain"/>
</dbReference>
<dbReference type="GeneID" id="17356798"/>
<dbReference type="Gene3D" id="1.20.58.2190">
    <property type="match status" value="1"/>
</dbReference>
<feature type="region of interest" description="Disordered" evidence="1">
    <location>
        <begin position="252"/>
        <end position="296"/>
    </location>
</feature>
<dbReference type="FunCoup" id="E1Z9C8">
    <property type="interactions" value="1304"/>
</dbReference>
<feature type="compositionally biased region" description="Pro residues" evidence="1">
    <location>
        <begin position="44"/>
        <end position="60"/>
    </location>
</feature>
<dbReference type="EMBL" id="GL433839">
    <property type="protein sequence ID" value="EFN57494.1"/>
    <property type="molecule type" value="Genomic_DNA"/>
</dbReference>
<evidence type="ECO:0000259" key="2">
    <source>
        <dbReference type="PROSITE" id="PS50033"/>
    </source>
</evidence>
<dbReference type="InterPro" id="IPR029071">
    <property type="entry name" value="Ubiquitin-like_domsf"/>
</dbReference>
<organism evidence="4">
    <name type="scientific">Chlorella variabilis</name>
    <name type="common">Green alga</name>
    <dbReference type="NCBI Taxonomy" id="554065"/>
    <lineage>
        <taxon>Eukaryota</taxon>
        <taxon>Viridiplantae</taxon>
        <taxon>Chlorophyta</taxon>
        <taxon>core chlorophytes</taxon>
        <taxon>Trebouxiophyceae</taxon>
        <taxon>Chlorellales</taxon>
        <taxon>Chlorellaceae</taxon>
        <taxon>Chlorella clade</taxon>
        <taxon>Chlorella</taxon>
    </lineage>
</organism>
<dbReference type="KEGG" id="cvr:CHLNCDRAFT_143046"/>
<feature type="compositionally biased region" description="Low complexity" evidence="1">
    <location>
        <begin position="83"/>
        <end position="107"/>
    </location>
</feature>
<evidence type="ECO:0000313" key="3">
    <source>
        <dbReference type="EMBL" id="EFN57494.1"/>
    </source>
</evidence>
<dbReference type="SMART" id="SM00166">
    <property type="entry name" value="UBX"/>
    <property type="match status" value="1"/>
</dbReference>
<protein>
    <recommendedName>
        <fullName evidence="2">UBX domain-containing protein</fullName>
    </recommendedName>
</protein>
<dbReference type="SMART" id="SM00580">
    <property type="entry name" value="PUG"/>
    <property type="match status" value="1"/>
</dbReference>
<proteinExistence type="predicted"/>
<feature type="compositionally biased region" description="Low complexity" evidence="1">
    <location>
        <begin position="34"/>
        <end position="43"/>
    </location>
</feature>